<feature type="region of interest" description="Disordered" evidence="1">
    <location>
        <begin position="116"/>
        <end position="135"/>
    </location>
</feature>
<organism evidence="2 3">
    <name type="scientific">Eutypa lata (strain UCR-EL1)</name>
    <name type="common">Grapevine dieback disease fungus</name>
    <name type="synonym">Eutypa armeniacae</name>
    <dbReference type="NCBI Taxonomy" id="1287681"/>
    <lineage>
        <taxon>Eukaryota</taxon>
        <taxon>Fungi</taxon>
        <taxon>Dikarya</taxon>
        <taxon>Ascomycota</taxon>
        <taxon>Pezizomycotina</taxon>
        <taxon>Sordariomycetes</taxon>
        <taxon>Xylariomycetidae</taxon>
        <taxon>Xylariales</taxon>
        <taxon>Diatrypaceae</taxon>
        <taxon>Eutypa</taxon>
    </lineage>
</organism>
<reference evidence="3" key="1">
    <citation type="journal article" date="2013" name="Genome Announc.">
        <title>Draft genome sequence of the grapevine dieback fungus Eutypa lata UCR-EL1.</title>
        <authorList>
            <person name="Blanco-Ulate B."/>
            <person name="Rolshausen P.E."/>
            <person name="Cantu D."/>
        </authorList>
    </citation>
    <scope>NUCLEOTIDE SEQUENCE [LARGE SCALE GENOMIC DNA]</scope>
    <source>
        <strain evidence="3">UCR-EL1</strain>
    </source>
</reference>
<dbReference type="OrthoDB" id="5413892at2759"/>
<sequence length="180" mass="19803">MDMPAQPDFDAIATGFATLSDQFGRCVNLPAVQQGNEVLQALLAIGAQLDQMETRSEGRFSNLSAQLQNQHVTRADQRLVKMRDVTTNTEIPGAPQTLGEIDELSGKFTDMIRIQDDRSGSDRDYGRQEEAGEDSMVLTHGTLPTLLRNSPFFPELANFEQRVAALSMAENEGADRSEQA</sequence>
<name>M7TH29_EUTLA</name>
<evidence type="ECO:0000313" key="2">
    <source>
        <dbReference type="EMBL" id="EMR69246.1"/>
    </source>
</evidence>
<keyword evidence="3" id="KW-1185">Reference proteome</keyword>
<feature type="compositionally biased region" description="Basic and acidic residues" evidence="1">
    <location>
        <begin position="116"/>
        <end position="130"/>
    </location>
</feature>
<dbReference type="EMBL" id="KB706115">
    <property type="protein sequence ID" value="EMR69246.1"/>
    <property type="molecule type" value="Genomic_DNA"/>
</dbReference>
<evidence type="ECO:0000313" key="3">
    <source>
        <dbReference type="Proteomes" id="UP000012174"/>
    </source>
</evidence>
<dbReference type="HOGENOM" id="CLU_1496207_0_0_1"/>
<gene>
    <name evidence="2" type="ORF">UCREL1_3757</name>
</gene>
<dbReference type="KEGG" id="ela:UCREL1_3757"/>
<accession>M7TH29</accession>
<protein>
    <submittedName>
        <fullName evidence="2">Uncharacterized protein</fullName>
    </submittedName>
</protein>
<evidence type="ECO:0000256" key="1">
    <source>
        <dbReference type="SAM" id="MobiDB-lite"/>
    </source>
</evidence>
<dbReference type="Proteomes" id="UP000012174">
    <property type="component" value="Unassembled WGS sequence"/>
</dbReference>
<dbReference type="AlphaFoldDB" id="M7TH29"/>
<proteinExistence type="predicted"/>